<dbReference type="OMA" id="SAFACEY"/>
<evidence type="ECO:0000256" key="10">
    <source>
        <dbReference type="ARBA" id="ARBA00023303"/>
    </source>
</evidence>
<dbReference type="InterPro" id="IPR038050">
    <property type="entry name" value="Neuro_actylchol_rec"/>
</dbReference>
<dbReference type="STRING" id="45351.A7SH22"/>
<dbReference type="GO" id="GO:1902476">
    <property type="term" value="P:chloride transmembrane transport"/>
    <property type="evidence" value="ECO:0000318"/>
    <property type="project" value="GO_Central"/>
</dbReference>
<protein>
    <recommendedName>
        <fullName evidence="16">Neurotransmitter-gated ion-channel ligand-binding domain-containing protein</fullName>
    </recommendedName>
</protein>
<keyword evidence="4" id="KW-1003">Cell membrane</keyword>
<feature type="domain" description="Neurotransmitter-gated ion-channel transmembrane" evidence="13">
    <location>
        <begin position="188"/>
        <end position="239"/>
    </location>
</feature>
<evidence type="ECO:0000259" key="13">
    <source>
        <dbReference type="Pfam" id="PF02932"/>
    </source>
</evidence>
<dbReference type="GO" id="GO:0005231">
    <property type="term" value="F:excitatory extracellular ligand-gated monoatomic ion channel activity"/>
    <property type="evidence" value="ECO:0000318"/>
    <property type="project" value="GO_Central"/>
</dbReference>
<keyword evidence="8 11" id="KW-0406">Ion transport</keyword>
<dbReference type="PANTHER" id="PTHR18945">
    <property type="entry name" value="NEUROTRANSMITTER GATED ION CHANNEL"/>
    <property type="match status" value="1"/>
</dbReference>
<dbReference type="AlphaFoldDB" id="A7SH22"/>
<feature type="domain" description="Neurotransmitter-gated ion-channel ligand-binding" evidence="12">
    <location>
        <begin position="1"/>
        <end position="152"/>
    </location>
</feature>
<evidence type="ECO:0000256" key="7">
    <source>
        <dbReference type="ARBA" id="ARBA00022989"/>
    </source>
</evidence>
<sequence>PTDVKLDFYVESFGNIEEANLEFSVFMYFRQMWRDPRLADRVNQSVVLQRDQISYLWFPDTYCSNAKRSDLMSPDTEIHSSLTLEPDGSIFYSRSAHIVASCEMDLRDFPMDTQTCNLVFGSYGYTDNDIKLSWKSTKILIANKEMAQFSLGDCVLSSKTMEYVQGNYTLLSASFPMHRRIGYYAIQMYVPCTFLVMLSWIVFWMNPEETGNRLTVGITTILTIVFLLGYTNSTLPKVS</sequence>
<evidence type="ECO:0000256" key="8">
    <source>
        <dbReference type="ARBA" id="ARBA00023065"/>
    </source>
</evidence>
<dbReference type="GO" id="GO:0005886">
    <property type="term" value="C:plasma membrane"/>
    <property type="evidence" value="ECO:0007669"/>
    <property type="project" value="UniProtKB-SubCell"/>
</dbReference>
<organism evidence="14 15">
    <name type="scientific">Nematostella vectensis</name>
    <name type="common">Starlet sea anemone</name>
    <dbReference type="NCBI Taxonomy" id="45351"/>
    <lineage>
        <taxon>Eukaryota</taxon>
        <taxon>Metazoa</taxon>
        <taxon>Cnidaria</taxon>
        <taxon>Anthozoa</taxon>
        <taxon>Hexacorallia</taxon>
        <taxon>Actiniaria</taxon>
        <taxon>Edwardsiidae</taxon>
        <taxon>Nematostella</taxon>
    </lineage>
</organism>
<dbReference type="InParanoid" id="A7SH22"/>
<keyword evidence="6" id="KW-0732">Signal</keyword>
<name>A7SH22_NEMVE</name>
<feature type="non-terminal residue" evidence="14">
    <location>
        <position position="1"/>
    </location>
</feature>
<comment type="subcellular location">
    <subcellularLocation>
        <location evidence="2">Cell membrane</location>
    </subcellularLocation>
    <subcellularLocation>
        <location evidence="1">Membrane</location>
        <topology evidence="1">Multi-pass membrane protein</topology>
    </subcellularLocation>
</comment>
<dbReference type="PRINTS" id="PR00252">
    <property type="entry name" value="NRIONCHANNEL"/>
</dbReference>
<dbReference type="FunFam" id="1.20.58.390:FF:000176">
    <property type="entry name" value="Predicted protein"/>
    <property type="match status" value="1"/>
</dbReference>
<dbReference type="Pfam" id="PF02931">
    <property type="entry name" value="Neur_chan_LBD"/>
    <property type="match status" value="1"/>
</dbReference>
<dbReference type="eggNOG" id="KOG3643">
    <property type="taxonomic scope" value="Eukaryota"/>
</dbReference>
<dbReference type="GO" id="GO:0098794">
    <property type="term" value="C:postsynapse"/>
    <property type="evidence" value="ECO:0007669"/>
    <property type="project" value="GOC"/>
</dbReference>
<keyword evidence="15" id="KW-1185">Reference proteome</keyword>
<dbReference type="Gene3D" id="2.70.170.10">
    <property type="entry name" value="Neurotransmitter-gated ion-channel ligand-binding domain"/>
    <property type="match status" value="1"/>
</dbReference>
<evidence type="ECO:0000313" key="15">
    <source>
        <dbReference type="Proteomes" id="UP000001593"/>
    </source>
</evidence>
<comment type="similarity">
    <text evidence="11">Belongs to the ligand-gated ion channel (TC 1.A.9) family.</text>
</comment>
<dbReference type="InterPro" id="IPR018000">
    <property type="entry name" value="Neurotransmitter_ion_chnl_CS"/>
</dbReference>
<dbReference type="Gene3D" id="1.20.58.390">
    <property type="entry name" value="Neurotransmitter-gated ion-channel transmembrane domain"/>
    <property type="match status" value="1"/>
</dbReference>
<keyword evidence="7 11" id="KW-1133">Transmembrane helix</keyword>
<dbReference type="PhylomeDB" id="A7SH22"/>
<dbReference type="InterPro" id="IPR006028">
    <property type="entry name" value="GABAA/Glycine_rcpt"/>
</dbReference>
<evidence type="ECO:0000256" key="5">
    <source>
        <dbReference type="ARBA" id="ARBA00022692"/>
    </source>
</evidence>
<dbReference type="PROSITE" id="PS00236">
    <property type="entry name" value="NEUROTR_ION_CHANNEL"/>
    <property type="match status" value="1"/>
</dbReference>
<dbReference type="InterPro" id="IPR036719">
    <property type="entry name" value="Neuro-gated_channel_TM_sf"/>
</dbReference>
<evidence type="ECO:0000313" key="14">
    <source>
        <dbReference type="EMBL" id="EDO36971.1"/>
    </source>
</evidence>
<dbReference type="FunFam" id="2.70.170.10:FF:000045">
    <property type="entry name" value="Predicted protein"/>
    <property type="match status" value="1"/>
</dbReference>
<gene>
    <name evidence="14" type="ORF">NEMVEDRAFT_v1g118173</name>
</gene>
<dbReference type="InterPro" id="IPR006201">
    <property type="entry name" value="Neur_channel"/>
</dbReference>
<proteinExistence type="inferred from homology"/>
<keyword evidence="9 11" id="KW-0472">Membrane</keyword>
<dbReference type="PRINTS" id="PR00253">
    <property type="entry name" value="GABAARECEPTR"/>
</dbReference>
<dbReference type="Proteomes" id="UP000001593">
    <property type="component" value="Unassembled WGS sequence"/>
</dbReference>
<dbReference type="InterPro" id="IPR036734">
    <property type="entry name" value="Neur_chan_lig-bd_sf"/>
</dbReference>
<dbReference type="SUPFAM" id="SSF90112">
    <property type="entry name" value="Neurotransmitter-gated ion-channel transmembrane pore"/>
    <property type="match status" value="1"/>
</dbReference>
<evidence type="ECO:0000256" key="3">
    <source>
        <dbReference type="ARBA" id="ARBA00022448"/>
    </source>
</evidence>
<comment type="caution">
    <text evidence="11">Lacks conserved residue(s) required for the propagation of feature annotation.</text>
</comment>
<evidence type="ECO:0000256" key="11">
    <source>
        <dbReference type="RuleBase" id="RU000687"/>
    </source>
</evidence>
<dbReference type="SUPFAM" id="SSF63712">
    <property type="entry name" value="Nicotinic receptor ligand binding domain-like"/>
    <property type="match status" value="1"/>
</dbReference>
<keyword evidence="3 11" id="KW-0813">Transport</keyword>
<evidence type="ECO:0000256" key="1">
    <source>
        <dbReference type="ARBA" id="ARBA00004141"/>
    </source>
</evidence>
<keyword evidence="5 11" id="KW-0812">Transmembrane</keyword>
<dbReference type="Pfam" id="PF02932">
    <property type="entry name" value="Neur_chan_memb"/>
    <property type="match status" value="1"/>
</dbReference>
<evidence type="ECO:0008006" key="16">
    <source>
        <dbReference type="Google" id="ProtNLM"/>
    </source>
</evidence>
<dbReference type="EMBL" id="DS469657">
    <property type="protein sequence ID" value="EDO36971.1"/>
    <property type="molecule type" value="Genomic_DNA"/>
</dbReference>
<reference evidence="14 15" key="1">
    <citation type="journal article" date="2007" name="Science">
        <title>Sea anemone genome reveals ancestral eumetazoan gene repertoire and genomic organization.</title>
        <authorList>
            <person name="Putnam N.H."/>
            <person name="Srivastava M."/>
            <person name="Hellsten U."/>
            <person name="Dirks B."/>
            <person name="Chapman J."/>
            <person name="Salamov A."/>
            <person name="Terry A."/>
            <person name="Shapiro H."/>
            <person name="Lindquist E."/>
            <person name="Kapitonov V.V."/>
            <person name="Jurka J."/>
            <person name="Genikhovich G."/>
            <person name="Grigoriev I.V."/>
            <person name="Lucas S.M."/>
            <person name="Steele R.E."/>
            <person name="Finnerty J.R."/>
            <person name="Technau U."/>
            <person name="Martindale M.Q."/>
            <person name="Rokhsar D.S."/>
        </authorList>
    </citation>
    <scope>NUCLEOTIDE SEQUENCE [LARGE SCALE GENOMIC DNA]</scope>
    <source>
        <strain evidence="15">CH2 X CH6</strain>
    </source>
</reference>
<keyword evidence="10 11" id="KW-0407">Ion channel</keyword>
<dbReference type="InterPro" id="IPR006029">
    <property type="entry name" value="Neurotrans-gated_channel_TM"/>
</dbReference>
<feature type="transmembrane region" description="Helical" evidence="11">
    <location>
        <begin position="181"/>
        <end position="205"/>
    </location>
</feature>
<accession>A7SH22</accession>
<feature type="non-terminal residue" evidence="14">
    <location>
        <position position="239"/>
    </location>
</feature>
<dbReference type="HOGENOM" id="CLU_010920_3_3_1"/>
<feature type="transmembrane region" description="Helical" evidence="11">
    <location>
        <begin position="211"/>
        <end position="230"/>
    </location>
</feature>
<evidence type="ECO:0000256" key="6">
    <source>
        <dbReference type="ARBA" id="ARBA00022729"/>
    </source>
</evidence>
<dbReference type="InterPro" id="IPR006202">
    <property type="entry name" value="Neur_chan_lig-bd"/>
</dbReference>
<evidence type="ECO:0000256" key="2">
    <source>
        <dbReference type="ARBA" id="ARBA00004236"/>
    </source>
</evidence>
<dbReference type="KEGG" id="nve:5508437"/>
<evidence type="ECO:0000256" key="9">
    <source>
        <dbReference type="ARBA" id="ARBA00023136"/>
    </source>
</evidence>
<dbReference type="GO" id="GO:0004888">
    <property type="term" value="F:transmembrane signaling receptor activity"/>
    <property type="evidence" value="ECO:0007669"/>
    <property type="project" value="InterPro"/>
</dbReference>
<evidence type="ECO:0000256" key="4">
    <source>
        <dbReference type="ARBA" id="ARBA00022475"/>
    </source>
</evidence>
<evidence type="ECO:0000259" key="12">
    <source>
        <dbReference type="Pfam" id="PF02931"/>
    </source>
</evidence>
<dbReference type="CDD" id="cd18990">
    <property type="entry name" value="LGIC_ECD_GABAAR"/>
    <property type="match status" value="1"/>
</dbReference>